<dbReference type="SUPFAM" id="SSF69318">
    <property type="entry name" value="Integrin alpha N-terminal domain"/>
    <property type="match status" value="1"/>
</dbReference>
<dbReference type="OrthoDB" id="1935191at2"/>
<dbReference type="EMBL" id="CP002160">
    <property type="protein sequence ID" value="ADL51323.1"/>
    <property type="molecule type" value="Genomic_DNA"/>
</dbReference>
<evidence type="ECO:0000313" key="2">
    <source>
        <dbReference type="EMBL" id="ADL51323.1"/>
    </source>
</evidence>
<feature type="transmembrane region" description="Helical" evidence="1">
    <location>
        <begin position="12"/>
        <end position="31"/>
    </location>
</feature>
<dbReference type="InterPro" id="IPR028994">
    <property type="entry name" value="Integrin_alpha_N"/>
</dbReference>
<proteinExistence type="predicted"/>
<keyword evidence="3" id="KW-1185">Reference proteome</keyword>
<keyword evidence="1" id="KW-0472">Membrane</keyword>
<accession>D9SWW2</accession>
<evidence type="ECO:0000313" key="3">
    <source>
        <dbReference type="Proteomes" id="UP000002730"/>
    </source>
</evidence>
<sequence length="315" mass="36137">MKFKVLFLRRKYIYYTVILILTLILIFLYFITKPKETIATFTISKPEEAVKADFDGDGDNELLIISSNQGKFNLQITSNTKNIHINPDKVPNTLGNQLNYWHLRIILLDVNRDNLPEILLQGYNEKKPIQHIFAIEENDYIPLLSTTNNILGVLNVYSNKTPIVFTGNLINGDIKFNANLMLLNNVKSVSGTYEASFAGRDTIISFIKFIEAFPYTELLLPKKLDSGLLSTSDYNVINKLFKSGKRFVFQDGFFSDRKYDKDGEISELNWILNFKTVTPNAQNSEESCILNLILKSSKDTSYHYKISSIKLEEKK</sequence>
<evidence type="ECO:0008006" key="4">
    <source>
        <dbReference type="Google" id="ProtNLM"/>
    </source>
</evidence>
<organism evidence="2 3">
    <name type="scientific">Clostridium cellulovorans (strain ATCC 35296 / DSM 3052 / OCM 3 / 743B)</name>
    <dbReference type="NCBI Taxonomy" id="573061"/>
    <lineage>
        <taxon>Bacteria</taxon>
        <taxon>Bacillati</taxon>
        <taxon>Bacillota</taxon>
        <taxon>Clostridia</taxon>
        <taxon>Eubacteriales</taxon>
        <taxon>Clostridiaceae</taxon>
        <taxon>Clostridium</taxon>
    </lineage>
</organism>
<evidence type="ECO:0000256" key="1">
    <source>
        <dbReference type="SAM" id="Phobius"/>
    </source>
</evidence>
<name>D9SWW2_CLOC7</name>
<dbReference type="eggNOG" id="ENOG50334KY">
    <property type="taxonomic scope" value="Bacteria"/>
</dbReference>
<dbReference type="KEGG" id="ccb:Clocel_1575"/>
<keyword evidence="1" id="KW-1133">Transmembrane helix</keyword>
<dbReference type="HOGENOM" id="CLU_077900_0_0_9"/>
<keyword evidence="1" id="KW-0812">Transmembrane</keyword>
<reference evidence="2 3" key="1">
    <citation type="submission" date="2010-08" db="EMBL/GenBank/DDBJ databases">
        <title>Complete sequence of Clostridium cellulovorans 743B.</title>
        <authorList>
            <consortium name="US DOE Joint Genome Institute"/>
            <person name="Lucas S."/>
            <person name="Copeland A."/>
            <person name="Lapidus A."/>
            <person name="Cheng J.-F."/>
            <person name="Bruce D."/>
            <person name="Goodwin L."/>
            <person name="Pitluck S."/>
            <person name="Chertkov O."/>
            <person name="Detter J.C."/>
            <person name="Han C."/>
            <person name="Tapia R."/>
            <person name="Land M."/>
            <person name="Hauser L."/>
            <person name="Chang Y.-J."/>
            <person name="Jeffries C."/>
            <person name="Kyrpides N."/>
            <person name="Ivanova N."/>
            <person name="Mikhailova N."/>
            <person name="Hemme C.L."/>
            <person name="Woyke T."/>
        </authorList>
    </citation>
    <scope>NUCLEOTIDE SEQUENCE [LARGE SCALE GENOMIC DNA]</scope>
    <source>
        <strain evidence="3">ATCC 35296 / DSM 3052 / OCM 3 / 743B</strain>
    </source>
</reference>
<dbReference type="STRING" id="573061.Clocel_1575"/>
<dbReference type="Proteomes" id="UP000002730">
    <property type="component" value="Chromosome"/>
</dbReference>
<dbReference type="RefSeq" id="WP_010077469.1">
    <property type="nucleotide sequence ID" value="NC_014393.1"/>
</dbReference>
<gene>
    <name evidence="2" type="ordered locus">Clocel_1575</name>
</gene>
<protein>
    <recommendedName>
        <fullName evidence="4">FG-GAP repeat protein</fullName>
    </recommendedName>
</protein>
<dbReference type="AlphaFoldDB" id="D9SWW2"/>